<protein>
    <recommendedName>
        <fullName evidence="21">Signal transduction histidine-protein kinase/phosphatase MprB</fullName>
        <ecNumber evidence="5">2.7.13.3</ecNumber>
    </recommendedName>
    <alternativeName>
        <fullName evidence="22">Mycobacterial persistence regulator B</fullName>
    </alternativeName>
</protein>
<dbReference type="InterPro" id="IPR003594">
    <property type="entry name" value="HATPase_dom"/>
</dbReference>
<dbReference type="SUPFAM" id="SSF158472">
    <property type="entry name" value="HAMP domain-like"/>
    <property type="match status" value="1"/>
</dbReference>
<evidence type="ECO:0000259" key="26">
    <source>
        <dbReference type="PROSITE" id="PS50885"/>
    </source>
</evidence>
<keyword evidence="20" id="KW-0464">Manganese</keyword>
<keyword evidence="7" id="KW-0597">Phosphoprotein</keyword>
<evidence type="ECO:0000256" key="6">
    <source>
        <dbReference type="ARBA" id="ARBA00022475"/>
    </source>
</evidence>
<evidence type="ECO:0000256" key="3">
    <source>
        <dbReference type="ARBA" id="ARBA00001946"/>
    </source>
</evidence>
<keyword evidence="12" id="KW-0378">Hydrolase</keyword>
<dbReference type="EC" id="2.7.13.3" evidence="5"/>
<evidence type="ECO:0000256" key="4">
    <source>
        <dbReference type="ARBA" id="ARBA00004651"/>
    </source>
</evidence>
<dbReference type="EMBL" id="VFQF01000001">
    <property type="protein sequence ID" value="TQN47189.1"/>
    <property type="molecule type" value="Genomic_DNA"/>
</dbReference>
<keyword evidence="24" id="KW-0472">Membrane</keyword>
<feature type="transmembrane region" description="Helical" evidence="24">
    <location>
        <begin position="40"/>
        <end position="61"/>
    </location>
</feature>
<dbReference type="GO" id="GO:0000155">
    <property type="term" value="F:phosphorelay sensor kinase activity"/>
    <property type="evidence" value="ECO:0007669"/>
    <property type="project" value="InterPro"/>
</dbReference>
<comment type="subcellular location">
    <subcellularLocation>
        <location evidence="4">Cell membrane</location>
        <topology evidence="4">Multi-pass membrane protein</topology>
    </subcellularLocation>
</comment>
<dbReference type="InterPro" id="IPR036890">
    <property type="entry name" value="HATPase_C_sf"/>
</dbReference>
<proteinExistence type="predicted"/>
<feature type="transmembrane region" description="Helical" evidence="24">
    <location>
        <begin position="724"/>
        <end position="743"/>
    </location>
</feature>
<keyword evidence="10" id="KW-0547">Nucleotide-binding</keyword>
<feature type="transmembrane region" description="Helical" evidence="24">
    <location>
        <begin position="789"/>
        <end position="813"/>
    </location>
</feature>
<dbReference type="GO" id="GO:0005524">
    <property type="term" value="F:ATP binding"/>
    <property type="evidence" value="ECO:0007669"/>
    <property type="project" value="UniProtKB-KW"/>
</dbReference>
<keyword evidence="15" id="KW-0904">Protein phosphatase</keyword>
<evidence type="ECO:0000256" key="15">
    <source>
        <dbReference type="ARBA" id="ARBA00022912"/>
    </source>
</evidence>
<evidence type="ECO:0000256" key="13">
    <source>
        <dbReference type="ARBA" id="ARBA00022840"/>
    </source>
</evidence>
<feature type="compositionally biased region" description="Low complexity" evidence="23">
    <location>
        <begin position="365"/>
        <end position="393"/>
    </location>
</feature>
<dbReference type="PANTHER" id="PTHR44936:SF9">
    <property type="entry name" value="SENSOR PROTEIN CREC"/>
    <property type="match status" value="1"/>
</dbReference>
<accession>A0A543PSZ4</accession>
<feature type="region of interest" description="Disordered" evidence="23">
    <location>
        <begin position="365"/>
        <end position="440"/>
    </location>
</feature>
<evidence type="ECO:0000256" key="2">
    <source>
        <dbReference type="ARBA" id="ARBA00001936"/>
    </source>
</evidence>
<feature type="domain" description="HAMP" evidence="26">
    <location>
        <begin position="62"/>
        <end position="114"/>
    </location>
</feature>
<keyword evidence="11 27" id="KW-0418">Kinase</keyword>
<keyword evidence="13" id="KW-0067">ATP-binding</keyword>
<evidence type="ECO:0000313" key="28">
    <source>
        <dbReference type="Proteomes" id="UP000320085"/>
    </source>
</evidence>
<evidence type="ECO:0000256" key="20">
    <source>
        <dbReference type="ARBA" id="ARBA00023211"/>
    </source>
</evidence>
<dbReference type="InterPro" id="IPR050980">
    <property type="entry name" value="2C_sensor_his_kinase"/>
</dbReference>
<dbReference type="PRINTS" id="PR00344">
    <property type="entry name" value="BCTRLSENSOR"/>
</dbReference>
<dbReference type="Proteomes" id="UP000320085">
    <property type="component" value="Unassembled WGS sequence"/>
</dbReference>
<dbReference type="PANTHER" id="PTHR44936">
    <property type="entry name" value="SENSOR PROTEIN CREC"/>
    <property type="match status" value="1"/>
</dbReference>
<comment type="cofactor">
    <cofactor evidence="3">
        <name>Mg(2+)</name>
        <dbReference type="ChEBI" id="CHEBI:18420"/>
    </cofactor>
</comment>
<feature type="compositionally biased region" description="Low complexity" evidence="23">
    <location>
        <begin position="407"/>
        <end position="429"/>
    </location>
</feature>
<dbReference type="CDD" id="cd00082">
    <property type="entry name" value="HisKA"/>
    <property type="match status" value="1"/>
</dbReference>
<feature type="transmembrane region" description="Helical" evidence="24">
    <location>
        <begin position="591"/>
        <end position="616"/>
    </location>
</feature>
<evidence type="ECO:0000256" key="22">
    <source>
        <dbReference type="ARBA" id="ARBA00041776"/>
    </source>
</evidence>
<feature type="transmembrane region" description="Helical" evidence="24">
    <location>
        <begin position="820"/>
        <end position="839"/>
    </location>
</feature>
<dbReference type="Gene3D" id="3.30.565.10">
    <property type="entry name" value="Histidine kinase-like ATPase, C-terminal domain"/>
    <property type="match status" value="1"/>
</dbReference>
<evidence type="ECO:0000256" key="8">
    <source>
        <dbReference type="ARBA" id="ARBA00022679"/>
    </source>
</evidence>
<evidence type="ECO:0000256" key="18">
    <source>
        <dbReference type="ARBA" id="ARBA00023016"/>
    </source>
</evidence>
<name>A0A543PSZ4_9MICO</name>
<evidence type="ECO:0000256" key="14">
    <source>
        <dbReference type="ARBA" id="ARBA00022842"/>
    </source>
</evidence>
<feature type="transmembrane region" description="Helical" evidence="24">
    <location>
        <begin position="535"/>
        <end position="553"/>
    </location>
</feature>
<feature type="transmembrane region" description="Helical" evidence="24">
    <location>
        <begin position="678"/>
        <end position="704"/>
    </location>
</feature>
<dbReference type="PROSITE" id="PS50109">
    <property type="entry name" value="HIS_KIN"/>
    <property type="match status" value="1"/>
</dbReference>
<dbReference type="SUPFAM" id="SSF55874">
    <property type="entry name" value="ATPase domain of HSP90 chaperone/DNA topoisomerase II/histidine kinase"/>
    <property type="match status" value="1"/>
</dbReference>
<dbReference type="SMART" id="SM00304">
    <property type="entry name" value="HAMP"/>
    <property type="match status" value="1"/>
</dbReference>
<feature type="transmembrane region" description="Helical" evidence="24">
    <location>
        <begin position="755"/>
        <end position="777"/>
    </location>
</feature>
<dbReference type="Gene3D" id="6.10.340.10">
    <property type="match status" value="1"/>
</dbReference>
<dbReference type="PROSITE" id="PS50885">
    <property type="entry name" value="HAMP"/>
    <property type="match status" value="1"/>
</dbReference>
<keyword evidence="19" id="KW-0843">Virulence</keyword>
<dbReference type="RefSeq" id="WP_141819255.1">
    <property type="nucleotide sequence ID" value="NZ_BAAAQC010000005.1"/>
</dbReference>
<keyword evidence="16 24" id="KW-1133">Transmembrane helix</keyword>
<keyword evidence="6" id="KW-1003">Cell membrane</keyword>
<comment type="catalytic activity">
    <reaction evidence="1">
        <text>ATP + protein L-histidine = ADP + protein N-phospho-L-histidine.</text>
        <dbReference type="EC" id="2.7.13.3"/>
    </reaction>
</comment>
<keyword evidence="9 24" id="KW-0812">Transmembrane</keyword>
<dbReference type="Pfam" id="PF13687">
    <property type="entry name" value="DUF4153"/>
    <property type="match status" value="1"/>
</dbReference>
<evidence type="ECO:0000256" key="12">
    <source>
        <dbReference type="ARBA" id="ARBA00022801"/>
    </source>
</evidence>
<gene>
    <name evidence="27" type="ORF">FHX52_0282</name>
</gene>
<comment type="caution">
    <text evidence="27">The sequence shown here is derived from an EMBL/GenBank/DDBJ whole genome shotgun (WGS) entry which is preliminary data.</text>
</comment>
<dbReference type="GO" id="GO:0004721">
    <property type="term" value="F:phosphoprotein phosphatase activity"/>
    <property type="evidence" value="ECO:0007669"/>
    <property type="project" value="UniProtKB-KW"/>
</dbReference>
<reference evidence="27 28" key="1">
    <citation type="submission" date="2019-06" db="EMBL/GenBank/DDBJ databases">
        <title>Sequencing the genomes of 1000 actinobacteria strains.</title>
        <authorList>
            <person name="Klenk H.-P."/>
        </authorList>
    </citation>
    <scope>NUCLEOTIDE SEQUENCE [LARGE SCALE GENOMIC DNA]</scope>
    <source>
        <strain evidence="27 28">DSM 21776</strain>
    </source>
</reference>
<dbReference type="InterPro" id="IPR003660">
    <property type="entry name" value="HAMP_dom"/>
</dbReference>
<evidence type="ECO:0000256" key="11">
    <source>
        <dbReference type="ARBA" id="ARBA00022777"/>
    </source>
</evidence>
<dbReference type="InterPro" id="IPR036097">
    <property type="entry name" value="HisK_dim/P_sf"/>
</dbReference>
<feature type="transmembrane region" description="Helical" evidence="24">
    <location>
        <begin position="488"/>
        <end position="506"/>
    </location>
</feature>
<dbReference type="Pfam" id="PF00672">
    <property type="entry name" value="HAMP"/>
    <property type="match status" value="1"/>
</dbReference>
<keyword evidence="14" id="KW-0460">Magnesium</keyword>
<organism evidence="27 28">
    <name type="scientific">Humibacillus xanthopallidus</name>
    <dbReference type="NCBI Taxonomy" id="412689"/>
    <lineage>
        <taxon>Bacteria</taxon>
        <taxon>Bacillati</taxon>
        <taxon>Actinomycetota</taxon>
        <taxon>Actinomycetes</taxon>
        <taxon>Micrococcales</taxon>
        <taxon>Intrasporangiaceae</taxon>
        <taxon>Humibacillus</taxon>
    </lineage>
</organism>
<evidence type="ECO:0000256" key="24">
    <source>
        <dbReference type="SAM" id="Phobius"/>
    </source>
</evidence>
<evidence type="ECO:0000256" key="7">
    <source>
        <dbReference type="ARBA" id="ARBA00022553"/>
    </source>
</evidence>
<dbReference type="Pfam" id="PF02518">
    <property type="entry name" value="HATPase_c"/>
    <property type="match status" value="1"/>
</dbReference>
<evidence type="ECO:0000256" key="1">
    <source>
        <dbReference type="ARBA" id="ARBA00000085"/>
    </source>
</evidence>
<feature type="transmembrane region" description="Helical" evidence="24">
    <location>
        <begin position="636"/>
        <end position="658"/>
    </location>
</feature>
<dbReference type="SMART" id="SM00387">
    <property type="entry name" value="HATPase_c"/>
    <property type="match status" value="1"/>
</dbReference>
<evidence type="ECO:0000256" key="10">
    <source>
        <dbReference type="ARBA" id="ARBA00022741"/>
    </source>
</evidence>
<evidence type="ECO:0000256" key="17">
    <source>
        <dbReference type="ARBA" id="ARBA00023012"/>
    </source>
</evidence>
<dbReference type="InterPro" id="IPR025291">
    <property type="entry name" value="DUF4153"/>
</dbReference>
<evidence type="ECO:0000256" key="21">
    <source>
        <dbReference type="ARBA" id="ARBA00040454"/>
    </source>
</evidence>
<dbReference type="CDD" id="cd06225">
    <property type="entry name" value="HAMP"/>
    <property type="match status" value="1"/>
</dbReference>
<evidence type="ECO:0000256" key="23">
    <source>
        <dbReference type="SAM" id="MobiDB-lite"/>
    </source>
</evidence>
<dbReference type="OrthoDB" id="9757990at2"/>
<evidence type="ECO:0000256" key="5">
    <source>
        <dbReference type="ARBA" id="ARBA00012438"/>
    </source>
</evidence>
<evidence type="ECO:0000259" key="25">
    <source>
        <dbReference type="PROSITE" id="PS50109"/>
    </source>
</evidence>
<dbReference type="InterPro" id="IPR003661">
    <property type="entry name" value="HisK_dim/P_dom"/>
</dbReference>
<dbReference type="GO" id="GO:0005886">
    <property type="term" value="C:plasma membrane"/>
    <property type="evidence" value="ECO:0007669"/>
    <property type="project" value="UniProtKB-SubCell"/>
</dbReference>
<dbReference type="SUPFAM" id="SSF47384">
    <property type="entry name" value="Homodimeric domain of signal transducing histidine kinase"/>
    <property type="match status" value="1"/>
</dbReference>
<dbReference type="Gene3D" id="1.10.287.130">
    <property type="match status" value="1"/>
</dbReference>
<dbReference type="InterPro" id="IPR005467">
    <property type="entry name" value="His_kinase_dom"/>
</dbReference>
<feature type="domain" description="Histidine kinase" evidence="25">
    <location>
        <begin position="122"/>
        <end position="333"/>
    </location>
</feature>
<evidence type="ECO:0000256" key="9">
    <source>
        <dbReference type="ARBA" id="ARBA00022692"/>
    </source>
</evidence>
<feature type="transmembrane region" description="Helical" evidence="24">
    <location>
        <begin position="513"/>
        <end position="529"/>
    </location>
</feature>
<keyword evidence="17" id="KW-0902">Two-component regulatory system</keyword>
<evidence type="ECO:0000256" key="16">
    <source>
        <dbReference type="ARBA" id="ARBA00022989"/>
    </source>
</evidence>
<dbReference type="SMART" id="SM00388">
    <property type="entry name" value="HisKA"/>
    <property type="match status" value="1"/>
</dbReference>
<keyword evidence="8" id="KW-0808">Transferase</keyword>
<dbReference type="Pfam" id="PF00512">
    <property type="entry name" value="HisKA"/>
    <property type="match status" value="1"/>
</dbReference>
<feature type="transmembrane region" description="Helical" evidence="24">
    <location>
        <begin position="17"/>
        <end position="34"/>
    </location>
</feature>
<evidence type="ECO:0000256" key="19">
    <source>
        <dbReference type="ARBA" id="ARBA00023026"/>
    </source>
</evidence>
<dbReference type="InterPro" id="IPR004358">
    <property type="entry name" value="Sig_transdc_His_kin-like_C"/>
</dbReference>
<dbReference type="AlphaFoldDB" id="A0A543PSZ4"/>
<sequence>MNTDRPLDGIRSIKAKLGLLVAVSIVVAALVAQIGDRAGVPTWLTLPVTIVAALGVTQWLARGMTSPLREMTVAASRMATGDYSQRVSATSADEVGALGVAFNTMAADLADADRQRRQLVATVSHELRTPLTAQQALLENLVDGVVRPDDAVLRTALAQAERLGALVADLLDLSRVDGGRVPLTLASVDVRELVEQAVAEAGVSRRGTVHEVQVPRNLHVVADVARLHQVLANLLDNADRHSPTGGTVTVSAGREGADRWWLLVRDEGPGVPTESAERIFDRFGSGDDAGGGTGIGLAIASWVCELHGGSISALATPPGERGARIRAVLPVEPRPAPAPAPPTNPPAMPYAGSFPTAVVVAPAAPTPSHLTSSTTLPAPSSTTSPATSPTTPTTAPPAVMPLATQESSVPQPVPAAAGASPAAPIGASGPTPPTASGRVPVGEREPLIDSVFGDLWPEAGLAPQVRLLLVCLGVGVLSAALLPYRNMGLALLVVLLTGGTVLWRTSERRASRWSLVTAVVCIGLASLSVLRAADWLMVLAVLLGIVLTVTALTDAKGLSSMVAGAVAWPLAALRGLPLLGRTIGATSRVSVVWPIVRTAAISLVALVVFGGLFASGDAVFGSWAGALVPELAWDSLIFRFFVGFVMGGALLAAAYVALNPPKVHRVAAPAARPVARMWEWVIPVGLVVALFVAFVVAQAAALFGGHDYVRRTTGLTYADYVHQGFGQLTVATLLTLATVAVTVRKAPQETPRERLVLRVVVGALCVLTLVVVASALHRMDLYQQAYGFTVLRVLVDAFELWLGLLVVLVLVAGIRLQGWWLPRAALVSAAAFVLLGGVLNPEAWVAQHNIDRYAATGKLDVAYLSTLGPDAAPTIVAGLPRDIAICAVATDPASGDDALAWNLGRSRASALEVGPAPAAEVERCATLRAGGLHR</sequence>
<comment type="cofactor">
    <cofactor evidence="2">
        <name>Mn(2+)</name>
        <dbReference type="ChEBI" id="CHEBI:29035"/>
    </cofactor>
</comment>
<keyword evidence="18" id="KW-0346">Stress response</keyword>
<evidence type="ECO:0000313" key="27">
    <source>
        <dbReference type="EMBL" id="TQN47189.1"/>
    </source>
</evidence>